<dbReference type="Proteomes" id="UP000582643">
    <property type="component" value="Unassembled WGS sequence"/>
</dbReference>
<keyword evidence="3" id="KW-1185">Reference proteome</keyword>
<dbReference type="AlphaFoldDB" id="A0A7W7U8U3"/>
<reference evidence="2 3" key="1">
    <citation type="submission" date="2020-08" db="EMBL/GenBank/DDBJ databases">
        <title>Genomic Encyclopedia of Type Strains, Phase III (KMG-III): the genomes of soil and plant-associated and newly described type strains.</title>
        <authorList>
            <person name="Whitman W."/>
        </authorList>
    </citation>
    <scope>NUCLEOTIDE SEQUENCE [LARGE SCALE GENOMIC DNA]</scope>
    <source>
        <strain evidence="2 3">SFB5A</strain>
    </source>
</reference>
<evidence type="ECO:0000256" key="1">
    <source>
        <dbReference type="SAM" id="MobiDB-lite"/>
    </source>
</evidence>
<feature type="region of interest" description="Disordered" evidence="1">
    <location>
        <begin position="1"/>
        <end position="77"/>
    </location>
</feature>
<organism evidence="2 3">
    <name type="scientific">Streptomyces nymphaeiformis</name>
    <dbReference type="NCBI Taxonomy" id="2663842"/>
    <lineage>
        <taxon>Bacteria</taxon>
        <taxon>Bacillati</taxon>
        <taxon>Actinomycetota</taxon>
        <taxon>Actinomycetes</taxon>
        <taxon>Kitasatosporales</taxon>
        <taxon>Streptomycetaceae</taxon>
        <taxon>Streptomyces</taxon>
    </lineage>
</organism>
<dbReference type="EMBL" id="JACHJY010000014">
    <property type="protein sequence ID" value="MBB4986801.1"/>
    <property type="molecule type" value="Genomic_DNA"/>
</dbReference>
<comment type="caution">
    <text evidence="2">The sequence shown here is derived from an EMBL/GenBank/DDBJ whole genome shotgun (WGS) entry which is preliminary data.</text>
</comment>
<sequence>MGVDKETTGAEAPLRSVEKRDGAAGGRRGGLRPTDSPAGPGAEAGDSDEGGSARPEPERPGPYPGPLPSSPDEEPHV</sequence>
<protein>
    <submittedName>
        <fullName evidence="2">Uncharacterized protein</fullName>
    </submittedName>
</protein>
<feature type="compositionally biased region" description="Pro residues" evidence="1">
    <location>
        <begin position="60"/>
        <end position="69"/>
    </location>
</feature>
<dbReference type="RefSeq" id="WP_147321166.1">
    <property type="nucleotide sequence ID" value="NZ_JACHJY010000014.1"/>
</dbReference>
<evidence type="ECO:0000313" key="3">
    <source>
        <dbReference type="Proteomes" id="UP000582643"/>
    </source>
</evidence>
<name>A0A7W7U8U3_9ACTN</name>
<accession>A0A7W7U8U3</accession>
<evidence type="ECO:0000313" key="2">
    <source>
        <dbReference type="EMBL" id="MBB4986801.1"/>
    </source>
</evidence>
<gene>
    <name evidence="2" type="ORF">GGE06_007772</name>
</gene>
<proteinExistence type="predicted"/>